<dbReference type="Proteomes" id="UP001642501">
    <property type="component" value="Unassembled WGS sequence"/>
</dbReference>
<organism evidence="2 3">
    <name type="scientific">Sporothrix epigloea</name>
    <dbReference type="NCBI Taxonomy" id="1892477"/>
    <lineage>
        <taxon>Eukaryota</taxon>
        <taxon>Fungi</taxon>
        <taxon>Dikarya</taxon>
        <taxon>Ascomycota</taxon>
        <taxon>Pezizomycotina</taxon>
        <taxon>Sordariomycetes</taxon>
        <taxon>Sordariomycetidae</taxon>
        <taxon>Ophiostomatales</taxon>
        <taxon>Ophiostomataceae</taxon>
        <taxon>Sporothrix</taxon>
    </lineage>
</organism>
<name>A0ABP0DWB4_9PEZI</name>
<evidence type="ECO:0000313" key="3">
    <source>
        <dbReference type="Proteomes" id="UP001642501"/>
    </source>
</evidence>
<feature type="compositionally biased region" description="Acidic residues" evidence="1">
    <location>
        <begin position="60"/>
        <end position="72"/>
    </location>
</feature>
<gene>
    <name evidence="2" type="ORF">SEPCBS57363_005202</name>
</gene>
<feature type="compositionally biased region" description="Acidic residues" evidence="1">
    <location>
        <begin position="106"/>
        <end position="122"/>
    </location>
</feature>
<feature type="region of interest" description="Disordered" evidence="1">
    <location>
        <begin position="60"/>
        <end position="141"/>
    </location>
</feature>
<sequence length="459" mass="49436">MDYELSQPPPSAKCRHVYDTQDVKSVRVNAVCGVQSLENRFGSGARERIYAHLRRHFADDDEDAEVSDDESYVEYFTSSDEDNSETSGANSNDPGNGDGSGHAMDAENDSNENDNPDDDIDPSENGGASSEPLVFHNPVPPVNIQAATPTFSTFFADSAATAHDSPLGDSGENAAQSGTAPSSGLDAKHNTAIPRAARARLYFAAYHSEIHVFRPQPAPEILKGPLLILNPPASAAARKVGGYICKGIAHQVNHLITGDLGGAEILLLAYDDGDVIAYYTRHVVDFLESSSKQQPRGHLAPQTPRPFFHETVGASAWGLAIHSLSRLIAVSCNRTEVDVFAFALQPFTADDSSPQRDMQHNAVPIKEPSPITIASLTLSELERHFRSRDRHWRVLLSPGSSAGNIPCIDFISDKNGFAEKVAAIDIHGSVSLLDIWTIGSRPIRINPPLGNRAVSTAGD</sequence>
<reference evidence="2 3" key="1">
    <citation type="submission" date="2024-01" db="EMBL/GenBank/DDBJ databases">
        <authorList>
            <person name="Allen C."/>
            <person name="Tagirdzhanova G."/>
        </authorList>
    </citation>
    <scope>NUCLEOTIDE SEQUENCE [LARGE SCALE GENOMIC DNA]</scope>
    <source>
        <strain evidence="2 3">CBS 573.63</strain>
    </source>
</reference>
<comment type="caution">
    <text evidence="2">The sequence shown here is derived from an EMBL/GenBank/DDBJ whole genome shotgun (WGS) entry which is preliminary data.</text>
</comment>
<feature type="region of interest" description="Disordered" evidence="1">
    <location>
        <begin position="162"/>
        <end position="189"/>
    </location>
</feature>
<dbReference type="Pfam" id="PF08728">
    <property type="entry name" value="CRT10"/>
    <property type="match status" value="1"/>
</dbReference>
<dbReference type="EMBL" id="CAWUOM010000110">
    <property type="protein sequence ID" value="CAK7272580.1"/>
    <property type="molecule type" value="Genomic_DNA"/>
</dbReference>
<feature type="compositionally biased region" description="Polar residues" evidence="1">
    <location>
        <begin position="173"/>
        <end position="182"/>
    </location>
</feature>
<keyword evidence="3" id="KW-1185">Reference proteome</keyword>
<accession>A0ABP0DWB4</accession>
<proteinExistence type="predicted"/>
<protein>
    <submittedName>
        <fullName evidence="2">Uncharacterized protein</fullName>
    </submittedName>
</protein>
<evidence type="ECO:0000313" key="2">
    <source>
        <dbReference type="EMBL" id="CAK7272580.1"/>
    </source>
</evidence>
<dbReference type="InterPro" id="IPR014839">
    <property type="entry name" value="Crt10"/>
</dbReference>
<evidence type="ECO:0000256" key="1">
    <source>
        <dbReference type="SAM" id="MobiDB-lite"/>
    </source>
</evidence>